<dbReference type="InterPro" id="IPR017853">
    <property type="entry name" value="GH"/>
</dbReference>
<dbReference type="GO" id="GO:0046355">
    <property type="term" value="P:mannan catabolic process"/>
    <property type="evidence" value="ECO:0007669"/>
    <property type="project" value="UniProtKB-ARBA"/>
</dbReference>
<protein>
    <recommendedName>
        <fullName evidence="4">mannan endo-1,4-beta-mannosidase</fullName>
        <ecNumber evidence="4">3.2.1.78</ecNumber>
    </recommendedName>
</protein>
<dbReference type="OrthoDB" id="406631at2759"/>
<feature type="signal peptide" evidence="10">
    <location>
        <begin position="1"/>
        <end position="20"/>
    </location>
</feature>
<feature type="region of interest" description="Disordered" evidence="9">
    <location>
        <begin position="333"/>
        <end position="355"/>
    </location>
</feature>
<evidence type="ECO:0000256" key="4">
    <source>
        <dbReference type="ARBA" id="ARBA00012706"/>
    </source>
</evidence>
<evidence type="ECO:0000256" key="8">
    <source>
        <dbReference type="ARBA" id="ARBA00023295"/>
    </source>
</evidence>
<evidence type="ECO:0000256" key="7">
    <source>
        <dbReference type="ARBA" id="ARBA00022801"/>
    </source>
</evidence>
<dbReference type="STRING" id="230819.A0A5C3LAX9"/>
<dbReference type="SUPFAM" id="SSF51445">
    <property type="entry name" value="(Trans)glycosidases"/>
    <property type="match status" value="1"/>
</dbReference>
<evidence type="ECO:0000256" key="6">
    <source>
        <dbReference type="ARBA" id="ARBA00022729"/>
    </source>
</evidence>
<feature type="domain" description="Glycoside hydrolase family 5" evidence="11">
    <location>
        <begin position="38"/>
        <end position="285"/>
    </location>
</feature>
<keyword evidence="13" id="KW-1185">Reference proteome</keyword>
<dbReference type="InterPro" id="IPR001547">
    <property type="entry name" value="Glyco_hydro_5"/>
</dbReference>
<evidence type="ECO:0000256" key="9">
    <source>
        <dbReference type="SAM" id="MobiDB-lite"/>
    </source>
</evidence>
<comment type="subcellular location">
    <subcellularLocation>
        <location evidence="2">Secreted</location>
    </subcellularLocation>
</comment>
<keyword evidence="5" id="KW-0964">Secreted</keyword>
<evidence type="ECO:0000313" key="13">
    <source>
        <dbReference type="Proteomes" id="UP000307440"/>
    </source>
</evidence>
<evidence type="ECO:0000256" key="10">
    <source>
        <dbReference type="SAM" id="SignalP"/>
    </source>
</evidence>
<proteinExistence type="inferred from homology"/>
<dbReference type="GO" id="GO:0005576">
    <property type="term" value="C:extracellular region"/>
    <property type="evidence" value="ECO:0007669"/>
    <property type="project" value="UniProtKB-SubCell"/>
</dbReference>
<gene>
    <name evidence="12" type="ORF">FA15DRAFT_663236</name>
</gene>
<dbReference type="Pfam" id="PF26410">
    <property type="entry name" value="GH5_mannosidase"/>
    <property type="match status" value="1"/>
</dbReference>
<sequence>MLLATLWPAVLGAFVALASAKQATRTTVAKRQGPEDIRFVTTENGRFTVNGGPLNFVGTNAYWLHTLNTDDDIDYTLGNISRAGIKVVRTWAFNDVTSIPEDGVWFQLLANDGIQINEGPNGLQKLDKVVELAEKHGVFLLLALTNNWNPDPLVDDINIGAGPVRRTDIKLRNNDKPPRNFLSNDYGGMDTYVRHFGLKDHEEFYTNEKVINAFKNYTATLVKRYANSPAIFGWELANDARCNSTLAASSCNPKIVTKWHSEIAQHVGANDPNHLVASGAGGQLCIECPKLFPIPPPPPPPAPSPAPGLRRRSASRGFFTKAEIIQRRAQLRKRNRLAKRKSKPSGGVRIRGRWNAAPARRQEDINELGSQLDGSFGVDSEDILNIPQIGFGSFQLFPDQNPYGADDPDLTPLENLIQKGDEWIRLHAEASDRFNKPTALNGFGVVTNDHAPDFVPFNSTEAPFASDSGGTPEVQPFGLTATERDEAYSAWLNTGASTGLTSMIQYQWGQQGLSVQPGSTVSEASGSVGVGEDDGVLGVSPNDGYSANGVGQESLLATLEEGVQNFAADTRRRR</sequence>
<evidence type="ECO:0000259" key="11">
    <source>
        <dbReference type="Pfam" id="PF26410"/>
    </source>
</evidence>
<dbReference type="GO" id="GO:0016985">
    <property type="term" value="F:mannan endo-1,4-beta-mannosidase activity"/>
    <property type="evidence" value="ECO:0007669"/>
    <property type="project" value="UniProtKB-EC"/>
</dbReference>
<dbReference type="EC" id="3.2.1.78" evidence="4"/>
<feature type="chain" id="PRO_5023125737" description="mannan endo-1,4-beta-mannosidase" evidence="10">
    <location>
        <begin position="21"/>
        <end position="574"/>
    </location>
</feature>
<dbReference type="InterPro" id="IPR045053">
    <property type="entry name" value="MAN-like"/>
</dbReference>
<dbReference type="Gene3D" id="3.20.20.80">
    <property type="entry name" value="Glycosidases"/>
    <property type="match status" value="2"/>
</dbReference>
<keyword evidence="8" id="KW-0326">Glycosidase</keyword>
<name>A0A5C3LAX9_COPMA</name>
<evidence type="ECO:0000256" key="1">
    <source>
        <dbReference type="ARBA" id="ARBA00001678"/>
    </source>
</evidence>
<organism evidence="12 13">
    <name type="scientific">Coprinopsis marcescibilis</name>
    <name type="common">Agaric fungus</name>
    <name type="synonym">Psathyrella marcescibilis</name>
    <dbReference type="NCBI Taxonomy" id="230819"/>
    <lineage>
        <taxon>Eukaryota</taxon>
        <taxon>Fungi</taxon>
        <taxon>Dikarya</taxon>
        <taxon>Basidiomycota</taxon>
        <taxon>Agaricomycotina</taxon>
        <taxon>Agaricomycetes</taxon>
        <taxon>Agaricomycetidae</taxon>
        <taxon>Agaricales</taxon>
        <taxon>Agaricineae</taxon>
        <taxon>Psathyrellaceae</taxon>
        <taxon>Coprinopsis</taxon>
    </lineage>
</organism>
<keyword evidence="6 10" id="KW-0732">Signal</keyword>
<evidence type="ECO:0000256" key="5">
    <source>
        <dbReference type="ARBA" id="ARBA00022525"/>
    </source>
</evidence>
<keyword evidence="7 12" id="KW-0378">Hydrolase</keyword>
<dbReference type="EMBL" id="ML210147">
    <property type="protein sequence ID" value="TFK29928.1"/>
    <property type="molecule type" value="Genomic_DNA"/>
</dbReference>
<evidence type="ECO:0000313" key="12">
    <source>
        <dbReference type="EMBL" id="TFK29928.1"/>
    </source>
</evidence>
<comment type="catalytic activity">
    <reaction evidence="1">
        <text>Random hydrolysis of (1-&gt;4)-beta-D-mannosidic linkages in mannans, galactomannans and glucomannans.</text>
        <dbReference type="EC" id="3.2.1.78"/>
    </reaction>
</comment>
<dbReference type="Proteomes" id="UP000307440">
    <property type="component" value="Unassembled WGS sequence"/>
</dbReference>
<feature type="compositionally biased region" description="Basic residues" evidence="9">
    <location>
        <begin position="333"/>
        <end position="343"/>
    </location>
</feature>
<dbReference type="AlphaFoldDB" id="A0A5C3LAX9"/>
<reference evidence="12 13" key="1">
    <citation type="journal article" date="2019" name="Nat. Ecol. Evol.">
        <title>Megaphylogeny resolves global patterns of mushroom evolution.</title>
        <authorList>
            <person name="Varga T."/>
            <person name="Krizsan K."/>
            <person name="Foldi C."/>
            <person name="Dima B."/>
            <person name="Sanchez-Garcia M."/>
            <person name="Sanchez-Ramirez S."/>
            <person name="Szollosi G.J."/>
            <person name="Szarkandi J.G."/>
            <person name="Papp V."/>
            <person name="Albert L."/>
            <person name="Andreopoulos W."/>
            <person name="Angelini C."/>
            <person name="Antonin V."/>
            <person name="Barry K.W."/>
            <person name="Bougher N.L."/>
            <person name="Buchanan P."/>
            <person name="Buyck B."/>
            <person name="Bense V."/>
            <person name="Catcheside P."/>
            <person name="Chovatia M."/>
            <person name="Cooper J."/>
            <person name="Damon W."/>
            <person name="Desjardin D."/>
            <person name="Finy P."/>
            <person name="Geml J."/>
            <person name="Haridas S."/>
            <person name="Hughes K."/>
            <person name="Justo A."/>
            <person name="Karasinski D."/>
            <person name="Kautmanova I."/>
            <person name="Kiss B."/>
            <person name="Kocsube S."/>
            <person name="Kotiranta H."/>
            <person name="LaButti K.M."/>
            <person name="Lechner B.E."/>
            <person name="Liimatainen K."/>
            <person name="Lipzen A."/>
            <person name="Lukacs Z."/>
            <person name="Mihaltcheva S."/>
            <person name="Morgado L.N."/>
            <person name="Niskanen T."/>
            <person name="Noordeloos M.E."/>
            <person name="Ohm R.A."/>
            <person name="Ortiz-Santana B."/>
            <person name="Ovrebo C."/>
            <person name="Racz N."/>
            <person name="Riley R."/>
            <person name="Savchenko A."/>
            <person name="Shiryaev A."/>
            <person name="Soop K."/>
            <person name="Spirin V."/>
            <person name="Szebenyi C."/>
            <person name="Tomsovsky M."/>
            <person name="Tulloss R.E."/>
            <person name="Uehling J."/>
            <person name="Grigoriev I.V."/>
            <person name="Vagvolgyi C."/>
            <person name="Papp T."/>
            <person name="Martin F.M."/>
            <person name="Miettinen O."/>
            <person name="Hibbett D.S."/>
            <person name="Nagy L.G."/>
        </authorList>
    </citation>
    <scope>NUCLEOTIDE SEQUENCE [LARGE SCALE GENOMIC DNA]</scope>
    <source>
        <strain evidence="12 13">CBS 121175</strain>
    </source>
</reference>
<comment type="similarity">
    <text evidence="3">Belongs to the glycosyl hydrolase 5 (cellulase A) family.</text>
</comment>
<dbReference type="PANTHER" id="PTHR31451">
    <property type="match status" value="1"/>
</dbReference>
<evidence type="ECO:0000256" key="3">
    <source>
        <dbReference type="ARBA" id="ARBA00005641"/>
    </source>
</evidence>
<evidence type="ECO:0000256" key="2">
    <source>
        <dbReference type="ARBA" id="ARBA00004613"/>
    </source>
</evidence>
<accession>A0A5C3LAX9</accession>
<dbReference type="PANTHER" id="PTHR31451:SF39">
    <property type="entry name" value="MANNAN ENDO-1,4-BETA-MANNOSIDASE 1"/>
    <property type="match status" value="1"/>
</dbReference>